<accession>A0ABW4CXP4</accession>
<organism evidence="1 2">
    <name type="scientific">Lacticaseibacillus hegangensis</name>
    <dbReference type="NCBI Taxonomy" id="2486010"/>
    <lineage>
        <taxon>Bacteria</taxon>
        <taxon>Bacillati</taxon>
        <taxon>Bacillota</taxon>
        <taxon>Bacilli</taxon>
        <taxon>Lactobacillales</taxon>
        <taxon>Lactobacillaceae</taxon>
        <taxon>Lacticaseibacillus</taxon>
    </lineage>
</organism>
<dbReference type="Proteomes" id="UP001597212">
    <property type="component" value="Unassembled WGS sequence"/>
</dbReference>
<evidence type="ECO:0000313" key="1">
    <source>
        <dbReference type="EMBL" id="MFD1442189.1"/>
    </source>
</evidence>
<proteinExistence type="predicted"/>
<comment type="caution">
    <text evidence="1">The sequence shown here is derived from an EMBL/GenBank/DDBJ whole genome shotgun (WGS) entry which is preliminary data.</text>
</comment>
<dbReference type="RefSeq" id="WP_125754812.1">
    <property type="nucleotide sequence ID" value="NZ_JBHTOK010000079.1"/>
</dbReference>
<keyword evidence="2" id="KW-1185">Reference proteome</keyword>
<evidence type="ECO:0000313" key="2">
    <source>
        <dbReference type="Proteomes" id="UP001597212"/>
    </source>
</evidence>
<reference evidence="2" key="1">
    <citation type="journal article" date="2019" name="Int. J. Syst. Evol. Microbiol.">
        <title>The Global Catalogue of Microorganisms (GCM) 10K type strain sequencing project: providing services to taxonomists for standard genome sequencing and annotation.</title>
        <authorList>
            <consortium name="The Broad Institute Genomics Platform"/>
            <consortium name="The Broad Institute Genome Sequencing Center for Infectious Disease"/>
            <person name="Wu L."/>
            <person name="Ma J."/>
        </authorList>
    </citation>
    <scope>NUCLEOTIDE SEQUENCE [LARGE SCALE GENOMIC DNA]</scope>
    <source>
        <strain evidence="2">CCM 8912</strain>
    </source>
</reference>
<gene>
    <name evidence="1" type="ORF">ACFQ5K_12445</name>
</gene>
<name>A0ABW4CXP4_9LACO</name>
<protein>
    <submittedName>
        <fullName evidence="1">Uncharacterized protein</fullName>
    </submittedName>
</protein>
<dbReference type="EMBL" id="JBHTOK010000079">
    <property type="protein sequence ID" value="MFD1442189.1"/>
    <property type="molecule type" value="Genomic_DNA"/>
</dbReference>
<sequence length="249" mass="28751">MGELVDPRQGLATADNNRFLRQWFEVSIGSINFNATSGKDAYQSGLKWFPYNKGGAYRKWYGNYDYVVNWERDGYEIKHFTDNRGKVRSRPQNTDYYFREAITWSDVTSGIFSMRWRDSGSIFDSVGMEAFSKDKSCADLKYAMGLMNSKVGNYVLKMLNPTIHTRGGINNIPVLIDLNIDSTVIDSCIRLSKADWDNYEISSNFRQHSLITFAEHPLSHPQKIAHYGPYVPNLRQLLEKDEWRVEING</sequence>